<protein>
    <submittedName>
        <fullName evidence="1">Uncharacterized protein</fullName>
    </submittedName>
</protein>
<dbReference type="AlphaFoldDB" id="A0A1G7U3H9"/>
<keyword evidence="2" id="KW-1185">Reference proteome</keyword>
<evidence type="ECO:0000313" key="2">
    <source>
        <dbReference type="Proteomes" id="UP000199705"/>
    </source>
</evidence>
<accession>A0A1G7U3H9</accession>
<organism evidence="1 2">
    <name type="scientific">Mucilaginibacter gossypii</name>
    <dbReference type="NCBI Taxonomy" id="551996"/>
    <lineage>
        <taxon>Bacteria</taxon>
        <taxon>Pseudomonadati</taxon>
        <taxon>Bacteroidota</taxon>
        <taxon>Sphingobacteriia</taxon>
        <taxon>Sphingobacteriales</taxon>
        <taxon>Sphingobacteriaceae</taxon>
        <taxon>Mucilaginibacter</taxon>
    </lineage>
</organism>
<evidence type="ECO:0000313" key="1">
    <source>
        <dbReference type="EMBL" id="SDG42013.1"/>
    </source>
</evidence>
<sequence length="80" mass="9130">MSKVIYLDDGGHCYRFVTMFNLGLKETNMATTPNPEIREIINTVHYRAWLSMKTRINSKNEFANTVRVAADKAKAELCSC</sequence>
<dbReference type="STRING" id="551996.SAMN05192573_103355"/>
<reference evidence="2" key="1">
    <citation type="submission" date="2016-10" db="EMBL/GenBank/DDBJ databases">
        <authorList>
            <person name="Varghese N."/>
            <person name="Submissions S."/>
        </authorList>
    </citation>
    <scope>NUCLEOTIDE SEQUENCE [LARGE SCALE GENOMIC DNA]</scope>
    <source>
        <strain evidence="2">Gh-67</strain>
    </source>
</reference>
<gene>
    <name evidence="1" type="ORF">SAMN05192573_103355</name>
</gene>
<name>A0A1G7U3H9_9SPHI</name>
<dbReference type="Proteomes" id="UP000199705">
    <property type="component" value="Unassembled WGS sequence"/>
</dbReference>
<dbReference type="EMBL" id="FNCG01000003">
    <property type="protein sequence ID" value="SDG42013.1"/>
    <property type="molecule type" value="Genomic_DNA"/>
</dbReference>
<proteinExistence type="predicted"/>